<feature type="domain" description="UvrD-like helicase ATP-binding" evidence="10">
    <location>
        <begin position="4"/>
        <end position="279"/>
    </location>
</feature>
<dbReference type="Pfam" id="PF13361">
    <property type="entry name" value="UvrD_C"/>
    <property type="match status" value="1"/>
</dbReference>
<comment type="caution">
    <text evidence="11">The sequence shown here is derived from an EMBL/GenBank/DDBJ whole genome shotgun (WGS) entry which is preliminary data.</text>
</comment>
<dbReference type="InterPro" id="IPR000212">
    <property type="entry name" value="DNA_helicase_UvrD/REP"/>
</dbReference>
<dbReference type="EC" id="5.6.2.4" evidence="7"/>
<keyword evidence="5" id="KW-0413">Isomerase</keyword>
<evidence type="ECO:0000256" key="7">
    <source>
        <dbReference type="ARBA" id="ARBA00034808"/>
    </source>
</evidence>
<dbReference type="GO" id="GO:0000725">
    <property type="term" value="P:recombinational repair"/>
    <property type="evidence" value="ECO:0007669"/>
    <property type="project" value="TreeGrafter"/>
</dbReference>
<evidence type="ECO:0000259" key="10">
    <source>
        <dbReference type="PROSITE" id="PS51198"/>
    </source>
</evidence>
<evidence type="ECO:0000256" key="9">
    <source>
        <dbReference type="PROSITE-ProRule" id="PRU00560"/>
    </source>
</evidence>
<sequence length="471" mass="54606">MVKYILTPTQMDAVNAKGEHILVKGIPGSGKTTVLLTKLQNIVEEDTTANILFITFNNTLQKYIKESLQNDLEEELQIELDKLNVEVYTYHKWAAKMLHKLRMYKDPVEKDTFSTFFKELKGTHRFYTDKKYQSFVEEEIAWIKEKGIKTFDEYKDIRRTGRGTALQANDRKIVYTILEAWNSYLNAKSLYMWQDYANVVNDNINLVNKNFKYDYIFIDEAQDLSQIQLITLRKVARKGIVVAADLGQKIYKTDFTWLSVGIKVQGGRTKKLSGAFRSTKEIMDLANSLLKHDSTLNPEDIEQEYDAEESGLIPGVLNADSYKFETELVAKLIKDIQAQTKADGWEPTIGVLLFESHRLDGWRKSLYYSNIQSEIIRDQYGSALTTGVKLLTMHGAKGLEFDYVIISGLNDRFPSLRNRLEDEITHTIDINRRLLYVSMTRAKENVYLTYKGKPSRYIEELDKNLYRFEVQ</sequence>
<dbReference type="SUPFAM" id="SSF52540">
    <property type="entry name" value="P-loop containing nucleoside triphosphate hydrolases"/>
    <property type="match status" value="1"/>
</dbReference>
<feature type="binding site" evidence="9">
    <location>
        <begin position="25"/>
        <end position="32"/>
    </location>
    <ligand>
        <name>ATP</name>
        <dbReference type="ChEBI" id="CHEBI:30616"/>
    </ligand>
</feature>
<dbReference type="EMBL" id="RRCT01000011">
    <property type="protein sequence ID" value="RQW74200.1"/>
    <property type="molecule type" value="Genomic_DNA"/>
</dbReference>
<dbReference type="GO" id="GO:0043138">
    <property type="term" value="F:3'-5' DNA helicase activity"/>
    <property type="evidence" value="ECO:0007669"/>
    <property type="project" value="UniProtKB-EC"/>
</dbReference>
<proteinExistence type="predicted"/>
<dbReference type="InterPro" id="IPR027417">
    <property type="entry name" value="P-loop_NTPase"/>
</dbReference>
<keyword evidence="2 9" id="KW-0378">Hydrolase</keyword>
<keyword evidence="1 9" id="KW-0547">Nucleotide-binding</keyword>
<keyword evidence="3 9" id="KW-0347">Helicase</keyword>
<dbReference type="InterPro" id="IPR014017">
    <property type="entry name" value="DNA_helicase_UvrD-like_C"/>
</dbReference>
<keyword evidence="4 9" id="KW-0067">ATP-binding</keyword>
<evidence type="ECO:0000256" key="1">
    <source>
        <dbReference type="ARBA" id="ARBA00022741"/>
    </source>
</evidence>
<dbReference type="PANTHER" id="PTHR11070">
    <property type="entry name" value="UVRD / RECB / PCRA DNA HELICASE FAMILY MEMBER"/>
    <property type="match status" value="1"/>
</dbReference>
<dbReference type="InterPro" id="IPR014016">
    <property type="entry name" value="UvrD-like_ATP-bd"/>
</dbReference>
<comment type="catalytic activity">
    <reaction evidence="6">
        <text>Couples ATP hydrolysis with the unwinding of duplex DNA by translocating in the 3'-5' direction.</text>
        <dbReference type="EC" id="5.6.2.4"/>
    </reaction>
</comment>
<comment type="catalytic activity">
    <reaction evidence="8">
        <text>ATP + H2O = ADP + phosphate + H(+)</text>
        <dbReference type="Rhea" id="RHEA:13065"/>
        <dbReference type="ChEBI" id="CHEBI:15377"/>
        <dbReference type="ChEBI" id="CHEBI:15378"/>
        <dbReference type="ChEBI" id="CHEBI:30616"/>
        <dbReference type="ChEBI" id="CHEBI:43474"/>
        <dbReference type="ChEBI" id="CHEBI:456216"/>
        <dbReference type="EC" id="5.6.2.4"/>
    </reaction>
</comment>
<dbReference type="GO" id="GO:0003677">
    <property type="term" value="F:DNA binding"/>
    <property type="evidence" value="ECO:0007669"/>
    <property type="project" value="InterPro"/>
</dbReference>
<evidence type="ECO:0000313" key="11">
    <source>
        <dbReference type="EMBL" id="RQW74200.1"/>
    </source>
</evidence>
<dbReference type="Gene3D" id="3.40.50.300">
    <property type="entry name" value="P-loop containing nucleotide triphosphate hydrolases"/>
    <property type="match status" value="2"/>
</dbReference>
<dbReference type="Pfam" id="PF00580">
    <property type="entry name" value="UvrD-helicase"/>
    <property type="match status" value="1"/>
</dbReference>
<evidence type="ECO:0000256" key="2">
    <source>
        <dbReference type="ARBA" id="ARBA00022801"/>
    </source>
</evidence>
<dbReference type="GO" id="GO:0005524">
    <property type="term" value="F:ATP binding"/>
    <property type="evidence" value="ECO:0007669"/>
    <property type="project" value="UniProtKB-UniRule"/>
</dbReference>
<dbReference type="CDD" id="cd18807">
    <property type="entry name" value="SF1_C_UvrD"/>
    <property type="match status" value="1"/>
</dbReference>
<evidence type="ECO:0000256" key="8">
    <source>
        <dbReference type="ARBA" id="ARBA00048988"/>
    </source>
</evidence>
<evidence type="ECO:0000256" key="4">
    <source>
        <dbReference type="ARBA" id="ARBA00022840"/>
    </source>
</evidence>
<dbReference type="GO" id="GO:0005829">
    <property type="term" value="C:cytosol"/>
    <property type="evidence" value="ECO:0007669"/>
    <property type="project" value="TreeGrafter"/>
</dbReference>
<protein>
    <recommendedName>
        <fullName evidence="7">DNA 3'-5' helicase</fullName>
        <ecNumber evidence="7">5.6.2.4</ecNumber>
    </recommendedName>
</protein>
<dbReference type="GO" id="GO:0016887">
    <property type="term" value="F:ATP hydrolysis activity"/>
    <property type="evidence" value="ECO:0007669"/>
    <property type="project" value="RHEA"/>
</dbReference>
<dbReference type="Proteomes" id="UP000274033">
    <property type="component" value="Unassembled WGS sequence"/>
</dbReference>
<organism evidence="11 12">
    <name type="scientific">Lysinibacillus composti</name>
    <dbReference type="NCBI Taxonomy" id="720633"/>
    <lineage>
        <taxon>Bacteria</taxon>
        <taxon>Bacillati</taxon>
        <taxon>Bacillota</taxon>
        <taxon>Bacilli</taxon>
        <taxon>Bacillales</taxon>
        <taxon>Bacillaceae</taxon>
        <taxon>Lysinibacillus</taxon>
    </lineage>
</organism>
<evidence type="ECO:0000256" key="6">
    <source>
        <dbReference type="ARBA" id="ARBA00034617"/>
    </source>
</evidence>
<evidence type="ECO:0000256" key="5">
    <source>
        <dbReference type="ARBA" id="ARBA00023235"/>
    </source>
</evidence>
<keyword evidence="12" id="KW-1185">Reference proteome</keyword>
<dbReference type="PROSITE" id="PS51198">
    <property type="entry name" value="UVRD_HELICASE_ATP_BIND"/>
    <property type="match status" value="1"/>
</dbReference>
<name>A0A3N9UCX9_9BACI</name>
<reference evidence="11 12" key="1">
    <citation type="journal article" date="2013" name="J. Microbiol.">
        <title>Lysinibacillus chungkukjangi sp. nov., isolated from Chungkukjang, Korean fermented soybean food.</title>
        <authorList>
            <person name="Kim S.J."/>
            <person name="Jang Y.H."/>
            <person name="Hamada M."/>
            <person name="Ahn J.H."/>
            <person name="Weon H.Y."/>
            <person name="Suzuki K."/>
            <person name="Whang K.S."/>
            <person name="Kwon S.W."/>
        </authorList>
    </citation>
    <scope>NUCLEOTIDE SEQUENCE [LARGE SCALE GENOMIC DNA]</scope>
    <source>
        <strain evidence="11 12">MCCC 1A12701</strain>
    </source>
</reference>
<dbReference type="OrthoDB" id="9787585at2"/>
<evidence type="ECO:0000256" key="3">
    <source>
        <dbReference type="ARBA" id="ARBA00022806"/>
    </source>
</evidence>
<accession>A0A3N9UCX9</accession>
<evidence type="ECO:0000313" key="12">
    <source>
        <dbReference type="Proteomes" id="UP000274033"/>
    </source>
</evidence>
<dbReference type="RefSeq" id="WP_124765257.1">
    <property type="nucleotide sequence ID" value="NZ_JAFBDY010000010.1"/>
</dbReference>
<dbReference type="PANTHER" id="PTHR11070:SF45">
    <property type="entry name" value="DNA 3'-5' HELICASE"/>
    <property type="match status" value="1"/>
</dbReference>
<gene>
    <name evidence="11" type="ORF">EBB45_12640</name>
</gene>
<dbReference type="AlphaFoldDB" id="A0A3N9UCX9"/>